<evidence type="ECO:0000256" key="3">
    <source>
        <dbReference type="ARBA" id="ARBA00022516"/>
    </source>
</evidence>
<dbReference type="PANTHER" id="PTHR14269">
    <property type="entry name" value="CDP-DIACYLGLYCEROL--GLYCEROL-3-PHOSPHATE 3-PHOSPHATIDYLTRANSFERASE-RELATED"/>
    <property type="match status" value="1"/>
</dbReference>
<organism evidence="16 17">
    <name type="scientific">Daphnia magna</name>
    <dbReference type="NCBI Taxonomy" id="35525"/>
    <lineage>
        <taxon>Eukaryota</taxon>
        <taxon>Metazoa</taxon>
        <taxon>Ecdysozoa</taxon>
        <taxon>Arthropoda</taxon>
        <taxon>Crustacea</taxon>
        <taxon>Branchiopoda</taxon>
        <taxon>Diplostraca</taxon>
        <taxon>Cladocera</taxon>
        <taxon>Anomopoda</taxon>
        <taxon>Daphniidae</taxon>
        <taxon>Daphnia</taxon>
    </lineage>
</organism>
<accession>A0A162C6Q1</accession>
<keyword evidence="10 15" id="KW-0472">Membrane</keyword>
<keyword evidence="9" id="KW-0496">Mitochondrion</keyword>
<evidence type="ECO:0000256" key="10">
    <source>
        <dbReference type="ARBA" id="ARBA00023136"/>
    </source>
</evidence>
<evidence type="ECO:0000256" key="7">
    <source>
        <dbReference type="ARBA" id="ARBA00022989"/>
    </source>
</evidence>
<dbReference type="GO" id="GO:0005743">
    <property type="term" value="C:mitochondrial inner membrane"/>
    <property type="evidence" value="ECO:0007669"/>
    <property type="project" value="UniProtKB-SubCell"/>
</dbReference>
<evidence type="ECO:0000313" key="17">
    <source>
        <dbReference type="Proteomes" id="UP000076858"/>
    </source>
</evidence>
<evidence type="ECO:0000256" key="13">
    <source>
        <dbReference type="ARBA" id="ARBA00039001"/>
    </source>
</evidence>
<dbReference type="Proteomes" id="UP000076858">
    <property type="component" value="Unassembled WGS sequence"/>
</dbReference>
<keyword evidence="7 15" id="KW-1133">Transmembrane helix</keyword>
<keyword evidence="5 15" id="KW-0812">Transmembrane</keyword>
<dbReference type="Gene3D" id="1.20.120.1760">
    <property type="match status" value="1"/>
</dbReference>
<evidence type="ECO:0000256" key="9">
    <source>
        <dbReference type="ARBA" id="ARBA00023128"/>
    </source>
</evidence>
<evidence type="ECO:0000256" key="15">
    <source>
        <dbReference type="SAM" id="Phobius"/>
    </source>
</evidence>
<evidence type="ECO:0000256" key="11">
    <source>
        <dbReference type="ARBA" id="ARBA00023209"/>
    </source>
</evidence>
<evidence type="ECO:0000256" key="12">
    <source>
        <dbReference type="ARBA" id="ARBA00023264"/>
    </source>
</evidence>
<feature type="transmembrane region" description="Helical" evidence="15">
    <location>
        <begin position="157"/>
        <end position="182"/>
    </location>
</feature>
<keyword evidence="11" id="KW-0594">Phospholipid biosynthesis</keyword>
<comment type="subcellular location">
    <subcellularLocation>
        <location evidence="1">Mitochondrion inner membrane</location>
        <topology evidence="1">Multi-pass membrane protein</topology>
    </subcellularLocation>
</comment>
<feature type="transmembrane region" description="Helical" evidence="15">
    <location>
        <begin position="88"/>
        <end position="111"/>
    </location>
</feature>
<dbReference type="InterPro" id="IPR043130">
    <property type="entry name" value="CDP-OH_PTrfase_TM_dom"/>
</dbReference>
<comment type="similarity">
    <text evidence="2">Belongs to the CDP-alcohol phosphatidyltransferase class-I family.</text>
</comment>
<keyword evidence="12" id="KW-1208">Phospholipid metabolism</keyword>
<keyword evidence="8" id="KW-0443">Lipid metabolism</keyword>
<proteinExistence type="inferred from homology"/>
<dbReference type="Pfam" id="PF01066">
    <property type="entry name" value="CDP-OH_P_transf"/>
    <property type="match status" value="1"/>
</dbReference>
<feature type="transmembrane region" description="Helical" evidence="15">
    <location>
        <begin position="253"/>
        <end position="272"/>
    </location>
</feature>
<comment type="caution">
    <text evidence="16">The sequence shown here is derived from an EMBL/GenBank/DDBJ whole genome shotgun (WGS) entry which is preliminary data.</text>
</comment>
<evidence type="ECO:0000256" key="2">
    <source>
        <dbReference type="ARBA" id="ARBA00010441"/>
    </source>
</evidence>
<evidence type="ECO:0000256" key="8">
    <source>
        <dbReference type="ARBA" id="ARBA00023098"/>
    </source>
</evidence>
<dbReference type="STRING" id="35525.A0A162C6Q1"/>
<evidence type="ECO:0000313" key="16">
    <source>
        <dbReference type="EMBL" id="KZS12212.1"/>
    </source>
</evidence>
<reference evidence="16 17" key="1">
    <citation type="submission" date="2016-03" db="EMBL/GenBank/DDBJ databases">
        <title>EvidentialGene: Evidence-directed Construction of Genes on Genomes.</title>
        <authorList>
            <person name="Gilbert D.G."/>
            <person name="Choi J.-H."/>
            <person name="Mockaitis K."/>
            <person name="Colbourne J."/>
            <person name="Pfrender M."/>
        </authorList>
    </citation>
    <scope>NUCLEOTIDE SEQUENCE [LARGE SCALE GENOMIC DNA]</scope>
    <source>
        <strain evidence="16 17">Xinb3</strain>
        <tissue evidence="16">Complete organism</tissue>
    </source>
</reference>
<dbReference type="EMBL" id="LRGB01001361">
    <property type="protein sequence ID" value="KZS12212.1"/>
    <property type="molecule type" value="Genomic_DNA"/>
</dbReference>
<gene>
    <name evidence="16" type="ORF">APZ42_022305</name>
</gene>
<dbReference type="GO" id="GO:0043337">
    <property type="term" value="F:cardiolipin synthase (CMP-forming)"/>
    <property type="evidence" value="ECO:0007669"/>
    <property type="project" value="UniProtKB-EC"/>
</dbReference>
<comment type="catalytic activity">
    <reaction evidence="14">
        <text>a CDP-1,2-diacyl-sn-glycerol + a 1,2-diacyl-sn-glycero-3-phospho-(1'-sn-glycerol) = a cardiolipin + CMP + H(+)</text>
        <dbReference type="Rhea" id="RHEA:32931"/>
        <dbReference type="ChEBI" id="CHEBI:15378"/>
        <dbReference type="ChEBI" id="CHEBI:58332"/>
        <dbReference type="ChEBI" id="CHEBI:60377"/>
        <dbReference type="ChEBI" id="CHEBI:62237"/>
        <dbReference type="ChEBI" id="CHEBI:64716"/>
        <dbReference type="EC" id="2.7.8.41"/>
    </reaction>
</comment>
<keyword evidence="4" id="KW-0808">Transferase</keyword>
<evidence type="ECO:0000256" key="6">
    <source>
        <dbReference type="ARBA" id="ARBA00022792"/>
    </source>
</evidence>
<dbReference type="EC" id="2.7.8.41" evidence="13"/>
<protein>
    <recommendedName>
        <fullName evidence="13">cardiolipin synthase (CMP-forming)</fullName>
        <ecNumber evidence="13">2.7.8.41</ecNumber>
    </recommendedName>
</protein>
<dbReference type="FunFam" id="1.20.120.1760:FF:000005">
    <property type="entry name" value="Cardiolipin synthase 1"/>
    <property type="match status" value="1"/>
</dbReference>
<sequence length="285" mass="31457">MCGMNNLLRLSSILKICSSNITSSVLRYRSTPVMVCQLQCFRHIGHYRKIGMKNVAPLCQVFENVKSFKLYSTQNLPGKKIKDQTENILTVPNFLTVGRMIMCPILGYLVIQNDYPTAFGLFVIAGITDLLDGWIARTFPSQASLAGSFLDPLADKLLLGTLFVSLTYSGLIPLPLTILIVARDSLLVASGFYVRYISLEPPRTLGRYFDPSLATAQLAPTNISKFNTAVQLLLVACSLAVPAFSLPEAILPVLWYVTGTTTVLSGLSYVFAKNTYRIITRSRVK</sequence>
<dbReference type="OrthoDB" id="10020554at2759"/>
<keyword evidence="6" id="KW-0999">Mitochondrion inner membrane</keyword>
<dbReference type="AlphaFoldDB" id="A0A162C6Q1"/>
<name>A0A162C6Q1_9CRUS</name>
<evidence type="ECO:0000256" key="14">
    <source>
        <dbReference type="ARBA" id="ARBA00047433"/>
    </source>
</evidence>
<dbReference type="InterPro" id="IPR050324">
    <property type="entry name" value="CDP-alcohol_PTase-I"/>
</dbReference>
<dbReference type="PANTHER" id="PTHR14269:SF60">
    <property type="entry name" value="CARDIOLIPIN SYNTHASE (CMP-FORMING)"/>
    <property type="match status" value="1"/>
</dbReference>
<dbReference type="InterPro" id="IPR000462">
    <property type="entry name" value="CDP-OH_P_trans"/>
</dbReference>
<keyword evidence="3" id="KW-0444">Lipid biosynthesis</keyword>
<evidence type="ECO:0000256" key="5">
    <source>
        <dbReference type="ARBA" id="ARBA00022692"/>
    </source>
</evidence>
<evidence type="ECO:0000256" key="4">
    <source>
        <dbReference type="ARBA" id="ARBA00022679"/>
    </source>
</evidence>
<evidence type="ECO:0000256" key="1">
    <source>
        <dbReference type="ARBA" id="ARBA00004448"/>
    </source>
</evidence>
<keyword evidence="17" id="KW-1185">Reference proteome</keyword>
<dbReference type="GO" id="GO:0032049">
    <property type="term" value="P:cardiolipin biosynthetic process"/>
    <property type="evidence" value="ECO:0007669"/>
    <property type="project" value="TreeGrafter"/>
</dbReference>